<dbReference type="GO" id="GO:0016787">
    <property type="term" value="F:hydrolase activity"/>
    <property type="evidence" value="ECO:0007669"/>
    <property type="project" value="InterPro"/>
</dbReference>
<feature type="domain" description="Beta-lactamase hydrolase-like protein phosphatase-like" evidence="1">
    <location>
        <begin position="6"/>
        <end position="106"/>
    </location>
</feature>
<dbReference type="RefSeq" id="WP_133559379.1">
    <property type="nucleotide sequence ID" value="NZ_SNZA01000001.1"/>
</dbReference>
<dbReference type="SUPFAM" id="SSF52799">
    <property type="entry name" value="(Phosphotyrosine protein) phosphatases II"/>
    <property type="match status" value="1"/>
</dbReference>
<dbReference type="Proteomes" id="UP000295729">
    <property type="component" value="Unassembled WGS sequence"/>
</dbReference>
<comment type="caution">
    <text evidence="2">The sequence shown here is derived from an EMBL/GenBank/DDBJ whole genome shotgun (WGS) entry which is preliminary data.</text>
</comment>
<evidence type="ECO:0000313" key="3">
    <source>
        <dbReference type="Proteomes" id="UP000295729"/>
    </source>
</evidence>
<dbReference type="OrthoDB" id="9802771at2"/>
<sequence>MKITELSPQYSVSPQVSTQDIPELKRLGFDIVVNNRPDGESEDQPSSEEIQSAVESAGLRYVYNPINLGQLSSTEVSVQNELIQSEEKVFAYCRTGTRSSVLWVLARHNDDVSFNQLFAEVAEKGFDLNRCLPAMQPLIK</sequence>
<organism evidence="2 3">
    <name type="scientific">Marinomonas communis</name>
    <dbReference type="NCBI Taxonomy" id="28254"/>
    <lineage>
        <taxon>Bacteria</taxon>
        <taxon>Pseudomonadati</taxon>
        <taxon>Pseudomonadota</taxon>
        <taxon>Gammaproteobacteria</taxon>
        <taxon>Oceanospirillales</taxon>
        <taxon>Oceanospirillaceae</taxon>
        <taxon>Marinomonas</taxon>
    </lineage>
</organism>
<proteinExistence type="predicted"/>
<protein>
    <submittedName>
        <fullName evidence="2">Uncharacterized protein (TIGR01244 family)</fullName>
    </submittedName>
</protein>
<evidence type="ECO:0000313" key="2">
    <source>
        <dbReference type="EMBL" id="TDR14725.1"/>
    </source>
</evidence>
<keyword evidence="3" id="KW-1185">Reference proteome</keyword>
<dbReference type="InterPro" id="IPR029021">
    <property type="entry name" value="Prot-tyrosine_phosphatase-like"/>
</dbReference>
<dbReference type="EMBL" id="SNZA01000001">
    <property type="protein sequence ID" value="TDR14725.1"/>
    <property type="molecule type" value="Genomic_DNA"/>
</dbReference>
<dbReference type="NCBIfam" id="TIGR01244">
    <property type="entry name" value="TIGR01244 family sulfur transferase"/>
    <property type="match status" value="1"/>
</dbReference>
<reference evidence="2 3" key="1">
    <citation type="submission" date="2019-03" db="EMBL/GenBank/DDBJ databases">
        <title>Genomic Encyclopedia of Type Strains, Phase IV (KMG-IV): sequencing the most valuable type-strain genomes for metagenomic binning, comparative biology and taxonomic classification.</title>
        <authorList>
            <person name="Goeker M."/>
        </authorList>
    </citation>
    <scope>NUCLEOTIDE SEQUENCE [LARGE SCALE GENOMIC DNA]</scope>
    <source>
        <strain evidence="2 3">DSM 5604</strain>
    </source>
</reference>
<evidence type="ECO:0000259" key="1">
    <source>
        <dbReference type="Pfam" id="PF04273"/>
    </source>
</evidence>
<dbReference type="Gene3D" id="3.90.190.10">
    <property type="entry name" value="Protein tyrosine phosphatase superfamily"/>
    <property type="match status" value="1"/>
</dbReference>
<name>A0A4R6X6N9_9GAMM</name>
<accession>A0A4R6X6N9</accession>
<dbReference type="Pfam" id="PF04273">
    <property type="entry name" value="BLH_phosphatase"/>
    <property type="match status" value="1"/>
</dbReference>
<dbReference type="InterPro" id="IPR005939">
    <property type="entry name" value="BLH_phosphatase-like"/>
</dbReference>
<dbReference type="AlphaFoldDB" id="A0A4R6X6N9"/>
<gene>
    <name evidence="2" type="ORF">C8D85_0060</name>
</gene>